<evidence type="ECO:0000256" key="6">
    <source>
        <dbReference type="NCBIfam" id="TIGR01280"/>
    </source>
</evidence>
<dbReference type="EMBL" id="QVES01000001">
    <property type="protein sequence ID" value="RGB90347.1"/>
    <property type="molecule type" value="Genomic_DNA"/>
</dbReference>
<organism evidence="9 13">
    <name type="scientific">Faecalibacterium prausnitzii</name>
    <dbReference type="NCBI Taxonomy" id="853"/>
    <lineage>
        <taxon>Bacteria</taxon>
        <taxon>Bacillati</taxon>
        <taxon>Bacillota</taxon>
        <taxon>Clostridia</taxon>
        <taxon>Eubacteriales</taxon>
        <taxon>Oscillospiraceae</taxon>
        <taxon>Faecalibacterium</taxon>
    </lineage>
</organism>
<evidence type="ECO:0000256" key="4">
    <source>
        <dbReference type="ARBA" id="ARBA00022801"/>
    </source>
</evidence>
<evidence type="ECO:0000313" key="10">
    <source>
        <dbReference type="EMBL" id="RAW67201.1"/>
    </source>
</evidence>
<evidence type="ECO:0000256" key="2">
    <source>
        <dbReference type="ARBA" id="ARBA00022490"/>
    </source>
</evidence>
<evidence type="ECO:0000313" key="18">
    <source>
        <dbReference type="Proteomes" id="UP000477010"/>
    </source>
</evidence>
<dbReference type="GO" id="GO:0006308">
    <property type="term" value="P:DNA catabolic process"/>
    <property type="evidence" value="ECO:0007669"/>
    <property type="project" value="UniProtKB-UniRule"/>
</dbReference>
<evidence type="ECO:0000313" key="14">
    <source>
        <dbReference type="Proteomes" id="UP000250550"/>
    </source>
</evidence>
<name>A0A2A6ZX00_9FIRM</name>
<evidence type="ECO:0000256" key="5">
    <source>
        <dbReference type="ARBA" id="ARBA00022839"/>
    </source>
</evidence>
<reference evidence="9" key="2">
    <citation type="submission" date="2017-07" db="EMBL/GenBank/DDBJ databases">
        <authorList>
            <person name="Sun Z.S."/>
            <person name="Albrecht U."/>
            <person name="Echele G."/>
            <person name="Lee C.C."/>
        </authorList>
    </citation>
    <scope>NUCLEOTIDE SEQUENCE</scope>
    <source>
        <strain evidence="9">CNCM I 4546</strain>
    </source>
</reference>
<dbReference type="InterPro" id="IPR003761">
    <property type="entry name" value="Exonuc_VII_S"/>
</dbReference>
<dbReference type="AlphaFoldDB" id="A0A2A6ZX00"/>
<reference evidence="10 14" key="3">
    <citation type="submission" date="2018-02" db="EMBL/GenBank/DDBJ databases">
        <title>Complete genome sequencing of Faecalibacterium prausnitzii strains isolated from the human gut.</title>
        <authorList>
            <person name="Fitzgerald B.C."/>
            <person name="Shkoporov A.N."/>
            <person name="Ross P.R."/>
            <person name="Hill C."/>
        </authorList>
    </citation>
    <scope>NUCLEOTIDE SEQUENCE [LARGE SCALE GENOMIC DNA]</scope>
    <source>
        <strain evidence="10 14">APC924/119</strain>
    </source>
</reference>
<dbReference type="InterPro" id="IPR037004">
    <property type="entry name" value="Exonuc_VII_ssu_sf"/>
</dbReference>
<dbReference type="EMBL" id="QVEW01000001">
    <property type="protein sequence ID" value="RGC02449.1"/>
    <property type="molecule type" value="Genomic_DNA"/>
</dbReference>
<evidence type="ECO:0000313" key="7">
    <source>
        <dbReference type="EMBL" id="MSC50989.1"/>
    </source>
</evidence>
<keyword evidence="4 7" id="KW-0378">Hydrolase</keyword>
<evidence type="ECO:0000313" key="15">
    <source>
        <dbReference type="Proteomes" id="UP000260782"/>
    </source>
</evidence>
<accession>A0A2A6ZX00</accession>
<dbReference type="Proteomes" id="UP000250550">
    <property type="component" value="Unassembled WGS sequence"/>
</dbReference>
<reference evidence="15 16" key="4">
    <citation type="submission" date="2018-08" db="EMBL/GenBank/DDBJ databases">
        <title>A genome reference for cultivated species of the human gut microbiota.</title>
        <authorList>
            <person name="Zou Y."/>
            <person name="Xue W."/>
            <person name="Luo G."/>
        </authorList>
    </citation>
    <scope>NUCLEOTIDE SEQUENCE [LARGE SCALE GENOMIC DNA]</scope>
    <source>
        <strain evidence="12 16">AF29-11BH</strain>
        <strain evidence="11 15">AF31-14AC</strain>
    </source>
</reference>
<dbReference type="EMBL" id="WKQM01000004">
    <property type="protein sequence ID" value="MSC50989.1"/>
    <property type="molecule type" value="Genomic_DNA"/>
</dbReference>
<keyword evidence="3" id="KW-0540">Nuclease</keyword>
<evidence type="ECO:0000313" key="17">
    <source>
        <dbReference type="Proteomes" id="UP000462091"/>
    </source>
</evidence>
<gene>
    <name evidence="9" type="primary">xseB</name>
    <name evidence="10" type="ORF">C4N21_00580</name>
    <name evidence="9" type="ORF">CGS55_14635</name>
    <name evidence="12" type="ORF">DWZ04_00945</name>
    <name evidence="11" type="ORF">DWZ25_00730</name>
    <name evidence="8" type="ORF">GKD85_00290</name>
    <name evidence="7" type="ORF">GKE10_03500</name>
</gene>
<dbReference type="Gene3D" id="1.10.287.1040">
    <property type="entry name" value="Exonuclease VII, small subunit"/>
    <property type="match status" value="1"/>
</dbReference>
<dbReference type="GO" id="GO:0009318">
    <property type="term" value="C:exodeoxyribonuclease VII complex"/>
    <property type="evidence" value="ECO:0007669"/>
    <property type="project" value="UniProtKB-UniRule"/>
</dbReference>
<dbReference type="Proteomes" id="UP000260782">
    <property type="component" value="Unassembled WGS sequence"/>
</dbReference>
<dbReference type="Pfam" id="PF02609">
    <property type="entry name" value="Exonuc_VII_S"/>
    <property type="match status" value="1"/>
</dbReference>
<dbReference type="NCBIfam" id="TIGR01280">
    <property type="entry name" value="xseB"/>
    <property type="match status" value="1"/>
</dbReference>
<evidence type="ECO:0000313" key="16">
    <source>
        <dbReference type="Proteomes" id="UP000260783"/>
    </source>
</evidence>
<evidence type="ECO:0000256" key="3">
    <source>
        <dbReference type="ARBA" id="ARBA00022722"/>
    </source>
</evidence>
<dbReference type="Proteomes" id="UP000462091">
    <property type="component" value="Unassembled WGS sequence"/>
</dbReference>
<proteinExistence type="inferred from homology"/>
<evidence type="ECO:0000256" key="1">
    <source>
        <dbReference type="ARBA" id="ARBA00009998"/>
    </source>
</evidence>
<evidence type="ECO:0000313" key="9">
    <source>
        <dbReference type="EMBL" id="PDX71416.1"/>
    </source>
</evidence>
<comment type="caution">
    <text evidence="9">The sequence shown here is derived from an EMBL/GenBank/DDBJ whole genome shotgun (WGS) entry which is preliminary data.</text>
</comment>
<dbReference type="EMBL" id="PRLF01000001">
    <property type="protein sequence ID" value="RAW67201.1"/>
    <property type="molecule type" value="Genomic_DNA"/>
</dbReference>
<comment type="similarity">
    <text evidence="1">Belongs to the XseB family.</text>
</comment>
<evidence type="ECO:0000313" key="8">
    <source>
        <dbReference type="EMBL" id="MSC79277.1"/>
    </source>
</evidence>
<sequence length="66" mass="7459">MDRLNTILAQMQQEDTSLADSVKLYAEAASLMQYCHATLEKTSLQIEEINAKIAETVDTPQEQEEE</sequence>
<keyword evidence="5" id="KW-0269">Exonuclease</keyword>
<dbReference type="Proteomes" id="UP000219901">
    <property type="component" value="Unassembled WGS sequence"/>
</dbReference>
<evidence type="ECO:0000313" key="13">
    <source>
        <dbReference type="Proteomes" id="UP000219901"/>
    </source>
</evidence>
<dbReference type="EC" id="3.1.11.6" evidence="6"/>
<keyword evidence="2" id="KW-0963">Cytoplasm</keyword>
<protein>
    <recommendedName>
        <fullName evidence="6">Exodeoxyribonuclease VII small subunit</fullName>
        <ecNumber evidence="6">3.1.11.6</ecNumber>
    </recommendedName>
</protein>
<reference evidence="17 18" key="5">
    <citation type="journal article" date="2019" name="Nat. Med.">
        <title>A library of human gut bacterial isolates paired with longitudinal multiomics data enables mechanistic microbiome research.</title>
        <authorList>
            <person name="Poyet M."/>
            <person name="Groussin M."/>
            <person name="Gibbons S.M."/>
            <person name="Avila-Pacheco J."/>
            <person name="Jiang X."/>
            <person name="Kearney S.M."/>
            <person name="Perrotta A.R."/>
            <person name="Berdy B."/>
            <person name="Zhao S."/>
            <person name="Lieberman T.D."/>
            <person name="Swanson P.K."/>
            <person name="Smith M."/>
            <person name="Roesemann S."/>
            <person name="Alexander J.E."/>
            <person name="Rich S.A."/>
            <person name="Livny J."/>
            <person name="Vlamakis H."/>
            <person name="Clish C."/>
            <person name="Bullock K."/>
            <person name="Deik A."/>
            <person name="Scott J."/>
            <person name="Pierce K.A."/>
            <person name="Xavier R.J."/>
            <person name="Alm E.J."/>
        </authorList>
    </citation>
    <scope>NUCLEOTIDE SEQUENCE [LARGE SCALE GENOMIC DNA]</scope>
    <source>
        <strain evidence="7 17">BIOML-B1</strain>
        <strain evidence="8 18">BIOML-B9</strain>
    </source>
</reference>
<dbReference type="GO" id="GO:0008855">
    <property type="term" value="F:exodeoxyribonuclease VII activity"/>
    <property type="evidence" value="ECO:0007669"/>
    <property type="project" value="UniProtKB-UniRule"/>
</dbReference>
<dbReference type="SUPFAM" id="SSF116842">
    <property type="entry name" value="XseB-like"/>
    <property type="match status" value="1"/>
</dbReference>
<evidence type="ECO:0000313" key="12">
    <source>
        <dbReference type="EMBL" id="RGC02449.1"/>
    </source>
</evidence>
<evidence type="ECO:0000313" key="11">
    <source>
        <dbReference type="EMBL" id="RGB90347.1"/>
    </source>
</evidence>
<dbReference type="EMBL" id="WKQE01000001">
    <property type="protein sequence ID" value="MSC79277.1"/>
    <property type="molecule type" value="Genomic_DNA"/>
</dbReference>
<dbReference type="Proteomes" id="UP000477010">
    <property type="component" value="Unassembled WGS sequence"/>
</dbReference>
<reference evidence="9 13" key="1">
    <citation type="journal article" date="2017" name="Front. Microbiol.">
        <title>New Insights into the Diversity of the Genus Faecalibacterium.</title>
        <authorList>
            <person name="Benevides L."/>
            <person name="Burman S."/>
            <person name="Martin R."/>
            <person name="Robert V."/>
            <person name="Thomas M."/>
            <person name="Miquel S."/>
            <person name="Chain F."/>
            <person name="Sokol H."/>
            <person name="Bermudez-Humaran L.G."/>
            <person name="Morrison M."/>
            <person name="Langella P."/>
            <person name="Azevedo V.A."/>
            <person name="Chatel J.M."/>
            <person name="Soares S."/>
        </authorList>
    </citation>
    <scope>NUCLEOTIDE SEQUENCE [LARGE SCALE GENOMIC DNA]</scope>
    <source>
        <strain evidence="9 13">CNCM I 4546</strain>
    </source>
</reference>
<dbReference type="EMBL" id="NMTV01000071">
    <property type="protein sequence ID" value="PDX71416.1"/>
    <property type="molecule type" value="Genomic_DNA"/>
</dbReference>
<dbReference type="Proteomes" id="UP000260783">
    <property type="component" value="Unassembled WGS sequence"/>
</dbReference>